<dbReference type="GO" id="GO:0016787">
    <property type="term" value="F:hydrolase activity"/>
    <property type="evidence" value="ECO:0007669"/>
    <property type="project" value="UniProtKB-KW"/>
</dbReference>
<proteinExistence type="predicted"/>
<dbReference type="AlphaFoldDB" id="A0A8J6IU75"/>
<dbReference type="RefSeq" id="WP_186507296.1">
    <property type="nucleotide sequence ID" value="NZ_JACNEP010000010.1"/>
</dbReference>
<protein>
    <submittedName>
        <fullName evidence="2">Glycoside hydrolase family 88 protein</fullName>
    </submittedName>
</protein>
<dbReference type="GO" id="GO:0005975">
    <property type="term" value="P:carbohydrate metabolic process"/>
    <property type="evidence" value="ECO:0007669"/>
    <property type="project" value="InterPro"/>
</dbReference>
<dbReference type="PANTHER" id="PTHR33886">
    <property type="entry name" value="UNSATURATED RHAMNOGALACTURONAN HYDROLASE (EUROFUNG)"/>
    <property type="match status" value="1"/>
</dbReference>
<comment type="caution">
    <text evidence="2">The sequence shown here is derived from an EMBL/GenBank/DDBJ whole genome shotgun (WGS) entry which is preliminary data.</text>
</comment>
<reference evidence="2" key="2">
    <citation type="submission" date="2020-08" db="EMBL/GenBank/DDBJ databases">
        <authorList>
            <person name="Lai Q."/>
        </authorList>
    </citation>
    <scope>NUCLEOTIDE SEQUENCE</scope>
    <source>
        <strain evidence="2">S27-2</strain>
    </source>
</reference>
<gene>
    <name evidence="2" type="ORF">H8B19_12850</name>
</gene>
<dbReference type="InterPro" id="IPR008928">
    <property type="entry name" value="6-hairpin_glycosidase_sf"/>
</dbReference>
<dbReference type="Proteomes" id="UP000601768">
    <property type="component" value="Unassembled WGS sequence"/>
</dbReference>
<dbReference type="InterPro" id="IPR010905">
    <property type="entry name" value="Glyco_hydro_88"/>
</dbReference>
<dbReference type="EMBL" id="JACNEP010000010">
    <property type="protein sequence ID" value="MBC3766771.1"/>
    <property type="molecule type" value="Genomic_DNA"/>
</dbReference>
<keyword evidence="3" id="KW-1185">Reference proteome</keyword>
<evidence type="ECO:0000313" key="3">
    <source>
        <dbReference type="Proteomes" id="UP000601768"/>
    </source>
</evidence>
<organism evidence="2 3">
    <name type="scientific">Neptunicella marina</name>
    <dbReference type="NCBI Taxonomy" id="2125989"/>
    <lineage>
        <taxon>Bacteria</taxon>
        <taxon>Pseudomonadati</taxon>
        <taxon>Pseudomonadota</taxon>
        <taxon>Gammaproteobacteria</taxon>
        <taxon>Alteromonadales</taxon>
        <taxon>Alteromonadaceae</taxon>
        <taxon>Neptunicella</taxon>
    </lineage>
</organism>
<name>A0A8J6IU75_9ALTE</name>
<dbReference type="SUPFAM" id="SSF48208">
    <property type="entry name" value="Six-hairpin glycosidases"/>
    <property type="match status" value="1"/>
</dbReference>
<dbReference type="InterPro" id="IPR012341">
    <property type="entry name" value="6hp_glycosidase-like_sf"/>
</dbReference>
<evidence type="ECO:0000256" key="1">
    <source>
        <dbReference type="ARBA" id="ARBA00022801"/>
    </source>
</evidence>
<dbReference type="Pfam" id="PF07470">
    <property type="entry name" value="Glyco_hydro_88"/>
    <property type="match status" value="1"/>
</dbReference>
<dbReference type="InterPro" id="IPR052043">
    <property type="entry name" value="PolySaccharide_Degr_Enz"/>
</dbReference>
<reference evidence="2" key="1">
    <citation type="journal article" date="2018" name="Int. J. Syst. Evol. Microbiol.">
        <title>Neptunicella marina gen. nov., sp. nov., isolated from surface seawater.</title>
        <authorList>
            <person name="Liu X."/>
            <person name="Lai Q."/>
            <person name="Du Y."/>
            <person name="Zhang X."/>
            <person name="Liu Z."/>
            <person name="Sun F."/>
            <person name="Shao Z."/>
        </authorList>
    </citation>
    <scope>NUCLEOTIDE SEQUENCE</scope>
    <source>
        <strain evidence="2">S27-2</strain>
    </source>
</reference>
<accession>A0A8J6IU75</accession>
<dbReference type="Gene3D" id="1.50.10.10">
    <property type="match status" value="1"/>
</dbReference>
<sequence>MKFANYLPLVALLAGSGSQVKAHQLVDYKPPGTQTISMSSQLSVDAIRQVGDQVADWQLAQFDIRSGQMRFEDRVSGLASGWMYATFDIGLLRYARQTQHLPYIHALANIAKLNNWEIGPRVYHADDQAMGDVYLSLFETGNTYASIDDVQSKLSQVVGNPSDRSLDFRTKQREVIETPLRTFKDPYCTIRWCWADAIFMAPPVFAHLAKVTGDKAYLDFMHQEFKATTDYLFDSDYQLYLRDSRYFDRKDEKGRPIFWGRGNGWTLAGIVRTLEYLPKDFQHRNYYLKLFKALSASVIKYQNEDGSWPSSLLEHKDNARPESSATGLLVFALAAGVNNGWLDKQTYTPVIRNGWQSLVSAVHPDGKVGYVQQVAFAPGSATADDTQLYGSGAVLLAAAELLRMLASTHD</sequence>
<dbReference type="PANTHER" id="PTHR33886:SF8">
    <property type="entry name" value="UNSATURATED RHAMNOGALACTURONAN HYDROLASE (EUROFUNG)"/>
    <property type="match status" value="1"/>
</dbReference>
<evidence type="ECO:0000313" key="2">
    <source>
        <dbReference type="EMBL" id="MBC3766771.1"/>
    </source>
</evidence>
<keyword evidence="1 2" id="KW-0378">Hydrolase</keyword>